<sequence>MNEETNSSGNSEARFVARKQLLYEIQVHSCWHALPLASKRLYGIFKVAPLSVRAEYLVSRYRDTARQPKAEQLRLVNKVLRYPICTPAVLDLMLDLPACPAIPRGGCTELPRRLFRRLSSRPSGRWRDTDPPLPMLRYLYSHPRIPTPDSNGWDGYALTKAVAAGFMPLVRFLLEHGASPANKNGLAVHAAIRRKGLALVKLLIEPDPLAPIASSSRVPLEKDTKAKQPQPLPRPDARPPEQTDTRKRSHDDDDTPPQPRGTKKRRLEDRVAVTQEMLKTAVACDARDIVQYFVQEKSCMPDMQTVKTMRFLP</sequence>
<evidence type="ECO:0000313" key="1">
    <source>
        <dbReference type="EMBL" id="KAI0087336.1"/>
    </source>
</evidence>
<dbReference type="EMBL" id="MU274918">
    <property type="protein sequence ID" value="KAI0087336.1"/>
    <property type="molecule type" value="Genomic_DNA"/>
</dbReference>
<comment type="caution">
    <text evidence="1">The sequence shown here is derived from an EMBL/GenBank/DDBJ whole genome shotgun (WGS) entry which is preliminary data.</text>
</comment>
<reference evidence="1" key="1">
    <citation type="journal article" date="2021" name="Environ. Microbiol.">
        <title>Gene family expansions and transcriptome signatures uncover fungal adaptations to wood decay.</title>
        <authorList>
            <person name="Hage H."/>
            <person name="Miyauchi S."/>
            <person name="Viragh M."/>
            <person name="Drula E."/>
            <person name="Min B."/>
            <person name="Chaduli D."/>
            <person name="Navarro D."/>
            <person name="Favel A."/>
            <person name="Norest M."/>
            <person name="Lesage-Meessen L."/>
            <person name="Balint B."/>
            <person name="Merenyi Z."/>
            <person name="de Eugenio L."/>
            <person name="Morin E."/>
            <person name="Martinez A.T."/>
            <person name="Baldrian P."/>
            <person name="Stursova M."/>
            <person name="Martinez M.J."/>
            <person name="Novotny C."/>
            <person name="Magnuson J.K."/>
            <person name="Spatafora J.W."/>
            <person name="Maurice S."/>
            <person name="Pangilinan J."/>
            <person name="Andreopoulos W."/>
            <person name="LaButti K."/>
            <person name="Hundley H."/>
            <person name="Na H."/>
            <person name="Kuo A."/>
            <person name="Barry K."/>
            <person name="Lipzen A."/>
            <person name="Henrissat B."/>
            <person name="Riley R."/>
            <person name="Ahrendt S."/>
            <person name="Nagy L.G."/>
            <person name="Grigoriev I.V."/>
            <person name="Martin F."/>
            <person name="Rosso M.N."/>
        </authorList>
    </citation>
    <scope>NUCLEOTIDE SEQUENCE</scope>
    <source>
        <strain evidence="1">CBS 384.51</strain>
    </source>
</reference>
<organism evidence="1 2">
    <name type="scientific">Irpex rosettiformis</name>
    <dbReference type="NCBI Taxonomy" id="378272"/>
    <lineage>
        <taxon>Eukaryota</taxon>
        <taxon>Fungi</taxon>
        <taxon>Dikarya</taxon>
        <taxon>Basidiomycota</taxon>
        <taxon>Agaricomycotina</taxon>
        <taxon>Agaricomycetes</taxon>
        <taxon>Polyporales</taxon>
        <taxon>Irpicaceae</taxon>
        <taxon>Irpex</taxon>
    </lineage>
</organism>
<evidence type="ECO:0000313" key="2">
    <source>
        <dbReference type="Proteomes" id="UP001055072"/>
    </source>
</evidence>
<name>A0ACB8TZ94_9APHY</name>
<accession>A0ACB8TZ94</accession>
<proteinExistence type="predicted"/>
<keyword evidence="2" id="KW-1185">Reference proteome</keyword>
<dbReference type="Proteomes" id="UP001055072">
    <property type="component" value="Unassembled WGS sequence"/>
</dbReference>
<protein>
    <submittedName>
        <fullName evidence="1">Uncharacterized protein</fullName>
    </submittedName>
</protein>
<gene>
    <name evidence="1" type="ORF">BDY19DRAFT_986105</name>
</gene>